<protein>
    <submittedName>
        <fullName evidence="2">Uncharacterized protein</fullName>
    </submittedName>
</protein>
<sequence>VSLVVARRKPSDPKLLNYDKENNVDDENGSCHTRSKSAPAPMPNDRQGRRRSRDSPGTPGEMASSSEELDEPLYDNLDGEDLMGIYETLDRKRSESKEIAKSHSMEALETPDKPPPAVPAKASAPANRRQSFHESMDQEGGVNSNNNNNNNNNVAPNVNNGNSSSMSAFIRRALRIQGPTLLQKTVIVKKNPRESLGMRIGGGIGSNEGDTPIYIANIHPHGCIGKSKQMKVRALKKYLWNRHQTFFWPN</sequence>
<dbReference type="AlphaFoldDB" id="A0A7T8GN82"/>
<proteinExistence type="predicted"/>
<feature type="region of interest" description="Disordered" evidence="1">
    <location>
        <begin position="91"/>
        <end position="163"/>
    </location>
</feature>
<dbReference type="InterPro" id="IPR036034">
    <property type="entry name" value="PDZ_sf"/>
</dbReference>
<evidence type="ECO:0000313" key="3">
    <source>
        <dbReference type="Proteomes" id="UP000595437"/>
    </source>
</evidence>
<feature type="compositionally biased region" description="Basic and acidic residues" evidence="1">
    <location>
        <begin position="9"/>
        <end position="23"/>
    </location>
</feature>
<keyword evidence="3" id="KW-1185">Reference proteome</keyword>
<feature type="compositionally biased region" description="Basic and acidic residues" evidence="1">
    <location>
        <begin position="91"/>
        <end position="112"/>
    </location>
</feature>
<feature type="region of interest" description="Disordered" evidence="1">
    <location>
        <begin position="1"/>
        <end position="79"/>
    </location>
</feature>
<dbReference type="OrthoDB" id="438726at2759"/>
<dbReference type="Gene3D" id="2.30.42.10">
    <property type="match status" value="1"/>
</dbReference>
<feature type="compositionally biased region" description="Low complexity" evidence="1">
    <location>
        <begin position="140"/>
        <end position="163"/>
    </location>
</feature>
<accession>A0A7T8GN82</accession>
<organism evidence="2 3">
    <name type="scientific">Caligus rogercresseyi</name>
    <name type="common">Sea louse</name>
    <dbReference type="NCBI Taxonomy" id="217165"/>
    <lineage>
        <taxon>Eukaryota</taxon>
        <taxon>Metazoa</taxon>
        <taxon>Ecdysozoa</taxon>
        <taxon>Arthropoda</taxon>
        <taxon>Crustacea</taxon>
        <taxon>Multicrustacea</taxon>
        <taxon>Hexanauplia</taxon>
        <taxon>Copepoda</taxon>
        <taxon>Siphonostomatoida</taxon>
        <taxon>Caligidae</taxon>
        <taxon>Caligus</taxon>
    </lineage>
</organism>
<dbReference type="Proteomes" id="UP000595437">
    <property type="component" value="Chromosome 17"/>
</dbReference>
<dbReference type="EMBL" id="CP045906">
    <property type="protein sequence ID" value="QQP34685.1"/>
    <property type="molecule type" value="Genomic_DNA"/>
</dbReference>
<reference evidence="3" key="1">
    <citation type="submission" date="2021-01" db="EMBL/GenBank/DDBJ databases">
        <title>Caligus Genome Assembly.</title>
        <authorList>
            <person name="Gallardo-Escarate C."/>
        </authorList>
    </citation>
    <scope>NUCLEOTIDE SEQUENCE [LARGE SCALE GENOMIC DNA]</scope>
</reference>
<feature type="non-terminal residue" evidence="2">
    <location>
        <position position="1"/>
    </location>
</feature>
<name>A0A7T8GN82_CALRO</name>
<evidence type="ECO:0000313" key="2">
    <source>
        <dbReference type="EMBL" id="QQP34685.1"/>
    </source>
</evidence>
<evidence type="ECO:0000256" key="1">
    <source>
        <dbReference type="SAM" id="MobiDB-lite"/>
    </source>
</evidence>
<dbReference type="SUPFAM" id="SSF50156">
    <property type="entry name" value="PDZ domain-like"/>
    <property type="match status" value="1"/>
</dbReference>
<gene>
    <name evidence="2" type="ORF">FKW44_022657</name>
</gene>
<feature type="compositionally biased region" description="Acidic residues" evidence="1">
    <location>
        <begin position="67"/>
        <end position="79"/>
    </location>
</feature>